<dbReference type="InterPro" id="IPR023210">
    <property type="entry name" value="NADP_OxRdtase_dom"/>
</dbReference>
<dbReference type="EMBL" id="QOIL01000039">
    <property type="protein sequence ID" value="RCG17924.1"/>
    <property type="molecule type" value="Genomic_DNA"/>
</dbReference>
<keyword evidence="1" id="KW-0560">Oxidoreductase</keyword>
<comment type="caution">
    <text evidence="3">The sequence shown here is derived from an EMBL/GenBank/DDBJ whole genome shotgun (WGS) entry which is preliminary data.</text>
</comment>
<gene>
    <name evidence="3" type="ORF">DQ384_39475</name>
</gene>
<dbReference type="CDD" id="cd19087">
    <property type="entry name" value="AKR_AKR12A1_B1_C1"/>
    <property type="match status" value="1"/>
</dbReference>
<evidence type="ECO:0000313" key="4">
    <source>
        <dbReference type="Proteomes" id="UP000253094"/>
    </source>
</evidence>
<protein>
    <submittedName>
        <fullName evidence="3">Aldo/keto reductase</fullName>
    </submittedName>
</protein>
<dbReference type="PANTHER" id="PTHR43364">
    <property type="entry name" value="NADH-SPECIFIC METHYLGLYOXAL REDUCTASE-RELATED"/>
    <property type="match status" value="1"/>
</dbReference>
<evidence type="ECO:0000313" key="3">
    <source>
        <dbReference type="EMBL" id="RCG17924.1"/>
    </source>
</evidence>
<dbReference type="InterPro" id="IPR036812">
    <property type="entry name" value="NAD(P)_OxRdtase_dom_sf"/>
</dbReference>
<feature type="domain" description="NADP-dependent oxidoreductase" evidence="2">
    <location>
        <begin position="16"/>
        <end position="307"/>
    </location>
</feature>
<dbReference type="GO" id="GO:0005829">
    <property type="term" value="C:cytosol"/>
    <property type="evidence" value="ECO:0007669"/>
    <property type="project" value="TreeGrafter"/>
</dbReference>
<dbReference type="Pfam" id="PF00248">
    <property type="entry name" value="Aldo_ket_red"/>
    <property type="match status" value="1"/>
</dbReference>
<dbReference type="RefSeq" id="WP_114034010.1">
    <property type="nucleotide sequence ID" value="NZ_QOIL01000039.1"/>
</dbReference>
<evidence type="ECO:0000259" key="2">
    <source>
        <dbReference type="Pfam" id="PF00248"/>
    </source>
</evidence>
<dbReference type="GO" id="GO:0016491">
    <property type="term" value="F:oxidoreductase activity"/>
    <property type="evidence" value="ECO:0007669"/>
    <property type="project" value="UniProtKB-KW"/>
</dbReference>
<dbReference type="InterPro" id="IPR050523">
    <property type="entry name" value="AKR_Detox_Biosynth"/>
</dbReference>
<reference evidence="3 4" key="1">
    <citation type="submission" date="2018-06" db="EMBL/GenBank/DDBJ databases">
        <title>Sphaerisporangium craniellae sp. nov., isolated from a marine sponge in the South China Sea.</title>
        <authorList>
            <person name="Li L."/>
        </authorList>
    </citation>
    <scope>NUCLEOTIDE SEQUENCE [LARGE SCALE GENOMIC DNA]</scope>
    <source>
        <strain evidence="3 4">CCTCC AA 208026</strain>
    </source>
</reference>
<dbReference type="AlphaFoldDB" id="A0A367EIM4"/>
<dbReference type="Proteomes" id="UP000253094">
    <property type="component" value="Unassembled WGS sequence"/>
</dbReference>
<keyword evidence="4" id="KW-1185">Reference proteome</keyword>
<dbReference type="FunFam" id="3.20.20.100:FF:000004">
    <property type="entry name" value="Oxidoreductase, aldo/keto reductase"/>
    <property type="match status" value="1"/>
</dbReference>
<evidence type="ECO:0000256" key="1">
    <source>
        <dbReference type="ARBA" id="ARBA00023002"/>
    </source>
</evidence>
<dbReference type="OrthoDB" id="9768793at2"/>
<dbReference type="SUPFAM" id="SSF51430">
    <property type="entry name" value="NAD(P)-linked oxidoreductase"/>
    <property type="match status" value="1"/>
</dbReference>
<dbReference type="PANTHER" id="PTHR43364:SF5">
    <property type="entry name" value="REDUCTASE"/>
    <property type="match status" value="1"/>
</dbReference>
<sequence>MQYTQLGHTGLRISSLVLGAWNFGKVTNEHDSHMILDTALEAGINVVDTANKYGRGTSEEIIGRWLALGSGRREKLMVATKVFGDFSDWPNDGRLSARHIRKAAEDSLRRLRTDHIDLYQMHHVDRCTPWQEIWQAMDILVAQGKVIYVGSSNHAGWHIAQGQESALRRHRLGLASEQCLYNLAERTAEQEVIPAARNYGLGVLAWSPLHGGMLGGILATDADPGGRRRTGRAMNSLPRLRDQVQAYEDLCTAHSLAPAEVALAWVLSRPEITAPIIGPRTVEHLTSALRALDMKLETAVLHELDRIFPGPGPAPESFAW</sequence>
<accession>A0A367EIM4</accession>
<organism evidence="3 4">
    <name type="scientific">Sphaerisporangium album</name>
    <dbReference type="NCBI Taxonomy" id="509200"/>
    <lineage>
        <taxon>Bacteria</taxon>
        <taxon>Bacillati</taxon>
        <taxon>Actinomycetota</taxon>
        <taxon>Actinomycetes</taxon>
        <taxon>Streptosporangiales</taxon>
        <taxon>Streptosporangiaceae</taxon>
        <taxon>Sphaerisporangium</taxon>
    </lineage>
</organism>
<dbReference type="Gene3D" id="3.20.20.100">
    <property type="entry name" value="NADP-dependent oxidoreductase domain"/>
    <property type="match status" value="1"/>
</dbReference>
<name>A0A367EIM4_9ACTN</name>
<proteinExistence type="predicted"/>